<dbReference type="PROSITE" id="PS51544">
    <property type="entry name" value="PI3K_ABD"/>
    <property type="match status" value="1"/>
</dbReference>
<dbReference type="InterPro" id="IPR045580">
    <property type="entry name" value="PIK3CG_ABD"/>
</dbReference>
<sequence length="166" mass="19177">INAEFFVDRSGVRCLLCSLAMDRQQIQVSDEEREVAREDSRRRRRKKAITSCCSTSMDQINVEFVLPTVGRGGSSPDSLQLEVAGNWTVEQVKAQVWMKAVSLNFCPDFYQRFSPDHCILLYQKKGTVCEIYDKHQVFQTLDCIRYWRGTGLLELETISIKTHYGR</sequence>
<proteinExistence type="inferred from homology"/>
<dbReference type="Proteomes" id="UP001444071">
    <property type="component" value="Unassembled WGS sequence"/>
</dbReference>
<evidence type="ECO:0000313" key="4">
    <source>
        <dbReference type="Proteomes" id="UP001444071"/>
    </source>
</evidence>
<comment type="caution">
    <text evidence="3">The sequence shown here is derived from an EMBL/GenBank/DDBJ whole genome shotgun (WGS) entry which is preliminary data.</text>
</comment>
<feature type="non-terminal residue" evidence="3">
    <location>
        <position position="1"/>
    </location>
</feature>
<comment type="similarity">
    <text evidence="1">Belongs to the PI3/PI4-kinase family.</text>
</comment>
<reference evidence="3 4" key="1">
    <citation type="submission" date="2021-06" db="EMBL/GenBank/DDBJ databases">
        <authorList>
            <person name="Palmer J.M."/>
        </authorList>
    </citation>
    <scope>NUCLEOTIDE SEQUENCE [LARGE SCALE GENOMIC DNA]</scope>
    <source>
        <strain evidence="3 4">XR_2019</strain>
        <tissue evidence="3">Muscle</tissue>
    </source>
</reference>
<dbReference type="EMBL" id="JAHRIM010020839">
    <property type="protein sequence ID" value="MEQ2262769.1"/>
    <property type="molecule type" value="Genomic_DNA"/>
</dbReference>
<dbReference type="Gene3D" id="3.10.20.770">
    <property type="match status" value="1"/>
</dbReference>
<evidence type="ECO:0000313" key="3">
    <source>
        <dbReference type="EMBL" id="MEQ2262769.1"/>
    </source>
</evidence>
<feature type="domain" description="PI3K-ABD" evidence="2">
    <location>
        <begin position="56"/>
        <end position="159"/>
    </location>
</feature>
<dbReference type="Pfam" id="PF19710">
    <property type="entry name" value="PIK3CG_ABD"/>
    <property type="match status" value="1"/>
</dbReference>
<dbReference type="InterPro" id="IPR003113">
    <property type="entry name" value="PI3K_ABD"/>
</dbReference>
<gene>
    <name evidence="3" type="ORF">XENORESO_020628</name>
</gene>
<name>A0ABV0W0T3_9TELE</name>
<evidence type="ECO:0000259" key="2">
    <source>
        <dbReference type="PROSITE" id="PS51544"/>
    </source>
</evidence>
<organism evidence="3 4">
    <name type="scientific">Xenotaenia resolanae</name>
    <dbReference type="NCBI Taxonomy" id="208358"/>
    <lineage>
        <taxon>Eukaryota</taxon>
        <taxon>Metazoa</taxon>
        <taxon>Chordata</taxon>
        <taxon>Craniata</taxon>
        <taxon>Vertebrata</taxon>
        <taxon>Euteleostomi</taxon>
        <taxon>Actinopterygii</taxon>
        <taxon>Neopterygii</taxon>
        <taxon>Teleostei</taxon>
        <taxon>Neoteleostei</taxon>
        <taxon>Acanthomorphata</taxon>
        <taxon>Ovalentaria</taxon>
        <taxon>Atherinomorphae</taxon>
        <taxon>Cyprinodontiformes</taxon>
        <taxon>Goodeidae</taxon>
        <taxon>Xenotaenia</taxon>
    </lineage>
</organism>
<evidence type="ECO:0000256" key="1">
    <source>
        <dbReference type="PROSITE-ProRule" id="PRU00877"/>
    </source>
</evidence>
<accession>A0ABV0W0T3</accession>
<keyword evidence="4" id="KW-1185">Reference proteome</keyword>
<protein>
    <recommendedName>
        <fullName evidence="2">PI3K-ABD domain-containing protein</fullName>
    </recommendedName>
</protein>